<comment type="caution">
    <text evidence="2">The sequence shown here is derived from an EMBL/GenBank/DDBJ whole genome shotgun (WGS) entry which is preliminary data.</text>
</comment>
<dbReference type="Proteomes" id="UP000195305">
    <property type="component" value="Unassembled WGS sequence"/>
</dbReference>
<organism evidence="2 3">
    <name type="scientific">Massilimicrobiota timonensis</name>
    <dbReference type="NCBI Taxonomy" id="1776392"/>
    <lineage>
        <taxon>Bacteria</taxon>
        <taxon>Bacillati</taxon>
        <taxon>Bacillota</taxon>
        <taxon>Erysipelotrichia</taxon>
        <taxon>Erysipelotrichales</taxon>
        <taxon>Erysipelotrichaceae</taxon>
        <taxon>Massilimicrobiota</taxon>
    </lineage>
</organism>
<protein>
    <recommendedName>
        <fullName evidence="1">Smf/DprA SLOG domain-containing protein</fullName>
    </recommendedName>
</protein>
<proteinExistence type="predicted"/>
<dbReference type="InterPro" id="IPR057666">
    <property type="entry name" value="DrpA_SLOG"/>
</dbReference>
<sequence>MKIQLNLDSLAVLLFCGDLVVDNTAALTQDEWLNVERKLKSSSRKTPSKLFGMNKDTLIDILGIEEYIAYKMIARLTTINDLLFALANLENEGISLTTKYEDNYPKILTSKLKKRAPLYLYYVGDLSITENHMVSVVGPQELEKRLNTYTKNIVTKIYDEEKVLVANGTKGTDAYALKTFLNLGGQAICFVSDHMFDKKKSYSKHIKEGRLLLLSAVDPFAYFNVTNALDRNIYVCGLSDVQIITATHINSGAVWFTTIQNFHYHWTKQMVLDDSRYGGNIRLLEMGAIKISYDDILSLLTLDQIIEKNEVVKEAEEILIDQMSIYEFLDE</sequence>
<dbReference type="AlphaFoldDB" id="A0A1Y4T371"/>
<dbReference type="EMBL" id="NFLJ01000008">
    <property type="protein sequence ID" value="OUQ35433.1"/>
    <property type="molecule type" value="Genomic_DNA"/>
</dbReference>
<evidence type="ECO:0000313" key="2">
    <source>
        <dbReference type="EMBL" id="OUQ35433.1"/>
    </source>
</evidence>
<dbReference type="Gene3D" id="3.40.50.450">
    <property type="match status" value="1"/>
</dbReference>
<name>A0A1Y4T371_9FIRM</name>
<reference evidence="2 3" key="1">
    <citation type="journal article" date="2018" name="BMC Genomics">
        <title>Whole genome sequencing and function prediction of 133 gut anaerobes isolated from chicken caecum in pure cultures.</title>
        <authorList>
            <person name="Medvecky M."/>
            <person name="Cejkova D."/>
            <person name="Polansky O."/>
            <person name="Karasova D."/>
            <person name="Kubasova T."/>
            <person name="Cizek A."/>
            <person name="Rychlik I."/>
        </authorList>
    </citation>
    <scope>NUCLEOTIDE SEQUENCE [LARGE SCALE GENOMIC DNA]</scope>
    <source>
        <strain evidence="2 3">An13</strain>
    </source>
</reference>
<dbReference type="GO" id="GO:0009294">
    <property type="term" value="P:DNA-mediated transformation"/>
    <property type="evidence" value="ECO:0007669"/>
    <property type="project" value="InterPro"/>
</dbReference>
<dbReference type="OrthoDB" id="9785707at2"/>
<evidence type="ECO:0000313" key="3">
    <source>
        <dbReference type="Proteomes" id="UP000195305"/>
    </source>
</evidence>
<dbReference type="Pfam" id="PF02481">
    <property type="entry name" value="DNA_processg_A"/>
    <property type="match status" value="1"/>
</dbReference>
<keyword evidence="3" id="KW-1185">Reference proteome</keyword>
<dbReference type="RefSeq" id="WP_087357506.1">
    <property type="nucleotide sequence ID" value="NZ_NFLJ01000008.1"/>
</dbReference>
<dbReference type="SUPFAM" id="SSF102405">
    <property type="entry name" value="MCP/YpsA-like"/>
    <property type="match status" value="1"/>
</dbReference>
<evidence type="ECO:0000259" key="1">
    <source>
        <dbReference type="Pfam" id="PF02481"/>
    </source>
</evidence>
<accession>A0A1Y4T371</accession>
<feature type="domain" description="Smf/DprA SLOG" evidence="1">
    <location>
        <begin position="96"/>
        <end position="296"/>
    </location>
</feature>
<gene>
    <name evidence="2" type="ORF">B5E75_04050</name>
</gene>